<feature type="transmembrane region" description="Helical" evidence="1">
    <location>
        <begin position="50"/>
        <end position="71"/>
    </location>
</feature>
<feature type="transmembrane region" description="Helical" evidence="1">
    <location>
        <begin position="107"/>
        <end position="123"/>
    </location>
</feature>
<organism evidence="2 3">
    <name type="scientific">Lacihabitans lacunae</name>
    <dbReference type="NCBI Taxonomy" id="1028214"/>
    <lineage>
        <taxon>Bacteria</taxon>
        <taxon>Pseudomonadati</taxon>
        <taxon>Bacteroidota</taxon>
        <taxon>Cytophagia</taxon>
        <taxon>Cytophagales</taxon>
        <taxon>Leadbetterellaceae</taxon>
        <taxon>Lacihabitans</taxon>
    </lineage>
</organism>
<evidence type="ECO:0000256" key="1">
    <source>
        <dbReference type="SAM" id="Phobius"/>
    </source>
</evidence>
<keyword evidence="1" id="KW-0472">Membrane</keyword>
<evidence type="ECO:0000313" key="3">
    <source>
        <dbReference type="Proteomes" id="UP001595616"/>
    </source>
</evidence>
<keyword evidence="1" id="KW-0812">Transmembrane</keyword>
<sequence length="533" mass="62884">MNTPWYQELVQKKYFKLFILLLIPVFYYFYSFGNFDLAPSDDDVYFQTGLLFELPYPTFGNLLYPMGIYIFSKFFQDHILLSYSYTFLLSVALFFSLFLFLRKNIQSFWIAIFVAMAFLFSDFQVNLQPRITVLNLIFGLSFLSIIDLKRPAYINWGITSVGLLLCNYVSRPEFFWFFVLSSLIFAYYTFTNSFISSKRKITVGLSFAAFVALFYFIGGGINEPGKLKVAFIQHFFDNYYDWYGKSFDYDEEFVVFEKIFGKTNSDLQLITANPTFFFKHVLTNAKNYVSVVILILKSGFYDLFTPFFQFKTKYFFLVFILFFGAFIDYKKTVNAILTSLKNAIKTSPYLIAFLLPTCIAVLVVYPRHHYVIMHMPLYLLLVAIFIKSISFRKNSFTNGLPKLFSLIFIAGFFGYYPYKKAEPRHTDFYYFMKEIGTKKQIEILSNDIFGQNYFNENYHRTGWDPKKDNLVDMLNSGNYDVLSFYFLDLEVPENRAFLKEGSLKTKMIRIKTYEPLKRYIWVKPELVGLFKNQ</sequence>
<evidence type="ECO:0000313" key="2">
    <source>
        <dbReference type="EMBL" id="MFC3812377.1"/>
    </source>
</evidence>
<feature type="transmembrane region" description="Helical" evidence="1">
    <location>
        <begin position="201"/>
        <end position="218"/>
    </location>
</feature>
<feature type="transmembrane region" description="Helical" evidence="1">
    <location>
        <begin position="14"/>
        <end position="30"/>
    </location>
</feature>
<dbReference type="EMBL" id="JBHRYQ010000001">
    <property type="protein sequence ID" value="MFC3812377.1"/>
    <property type="molecule type" value="Genomic_DNA"/>
</dbReference>
<proteinExistence type="predicted"/>
<dbReference type="RefSeq" id="WP_379839247.1">
    <property type="nucleotide sequence ID" value="NZ_JBHRYQ010000001.1"/>
</dbReference>
<comment type="caution">
    <text evidence="2">The sequence shown here is derived from an EMBL/GenBank/DDBJ whole genome shotgun (WGS) entry which is preliminary data.</text>
</comment>
<gene>
    <name evidence="2" type="ORF">ACFOOI_17080</name>
</gene>
<evidence type="ECO:0008006" key="4">
    <source>
        <dbReference type="Google" id="ProtNLM"/>
    </source>
</evidence>
<feature type="transmembrane region" description="Helical" evidence="1">
    <location>
        <begin position="400"/>
        <end position="418"/>
    </location>
</feature>
<reference evidence="3" key="1">
    <citation type="journal article" date="2019" name="Int. J. Syst. Evol. Microbiol.">
        <title>The Global Catalogue of Microorganisms (GCM) 10K type strain sequencing project: providing services to taxonomists for standard genome sequencing and annotation.</title>
        <authorList>
            <consortium name="The Broad Institute Genomics Platform"/>
            <consortium name="The Broad Institute Genome Sequencing Center for Infectious Disease"/>
            <person name="Wu L."/>
            <person name="Ma J."/>
        </authorList>
    </citation>
    <scope>NUCLEOTIDE SEQUENCE [LARGE SCALE GENOMIC DNA]</scope>
    <source>
        <strain evidence="3">CECT 7956</strain>
    </source>
</reference>
<feature type="transmembrane region" description="Helical" evidence="1">
    <location>
        <begin position="314"/>
        <end position="329"/>
    </location>
</feature>
<keyword evidence="1" id="KW-1133">Transmembrane helix</keyword>
<keyword evidence="3" id="KW-1185">Reference proteome</keyword>
<feature type="transmembrane region" description="Helical" evidence="1">
    <location>
        <begin position="371"/>
        <end position="388"/>
    </location>
</feature>
<dbReference type="Proteomes" id="UP001595616">
    <property type="component" value="Unassembled WGS sequence"/>
</dbReference>
<feature type="transmembrane region" description="Helical" evidence="1">
    <location>
        <begin position="349"/>
        <end position="365"/>
    </location>
</feature>
<protein>
    <recommendedName>
        <fullName evidence="4">Glycosyltransferase RgtA/B/C/D-like domain-containing protein</fullName>
    </recommendedName>
</protein>
<name>A0ABV7Z229_9BACT</name>
<accession>A0ABV7Z229</accession>
<feature type="transmembrane region" description="Helical" evidence="1">
    <location>
        <begin position="83"/>
        <end position="101"/>
    </location>
</feature>
<feature type="transmembrane region" description="Helical" evidence="1">
    <location>
        <begin position="130"/>
        <end position="146"/>
    </location>
</feature>
<feature type="transmembrane region" description="Helical" evidence="1">
    <location>
        <begin position="174"/>
        <end position="195"/>
    </location>
</feature>